<protein>
    <submittedName>
        <fullName evidence="6">DNA-binding transcriptional activator MhpR</fullName>
    </submittedName>
</protein>
<keyword evidence="1" id="KW-0805">Transcription regulation</keyword>
<dbReference type="Gene3D" id="3.30.450.40">
    <property type="match status" value="1"/>
</dbReference>
<evidence type="ECO:0000313" key="6">
    <source>
        <dbReference type="EMBL" id="OIQ94749.1"/>
    </source>
</evidence>
<dbReference type="GO" id="GO:0003700">
    <property type="term" value="F:DNA-binding transcription factor activity"/>
    <property type="evidence" value="ECO:0007669"/>
    <property type="project" value="TreeGrafter"/>
</dbReference>
<dbReference type="PROSITE" id="PS51077">
    <property type="entry name" value="HTH_ICLR"/>
    <property type="match status" value="1"/>
</dbReference>
<dbReference type="InterPro" id="IPR036388">
    <property type="entry name" value="WH-like_DNA-bd_sf"/>
</dbReference>
<dbReference type="PANTHER" id="PTHR30136:SF23">
    <property type="entry name" value="DNA-BINDING TRANSCRIPTIONAL ACTIVATOR MHPR"/>
    <property type="match status" value="1"/>
</dbReference>
<feature type="domain" description="IclR-ED" evidence="5">
    <location>
        <begin position="83"/>
        <end position="282"/>
    </location>
</feature>
<evidence type="ECO:0000259" key="5">
    <source>
        <dbReference type="PROSITE" id="PS51078"/>
    </source>
</evidence>
<evidence type="ECO:0000256" key="2">
    <source>
        <dbReference type="ARBA" id="ARBA00023125"/>
    </source>
</evidence>
<dbReference type="InterPro" id="IPR014757">
    <property type="entry name" value="Tscrpt_reg_IclR_C"/>
</dbReference>
<dbReference type="InterPro" id="IPR005471">
    <property type="entry name" value="Tscrpt_reg_IclR_N"/>
</dbReference>
<comment type="caution">
    <text evidence="6">The sequence shown here is derived from an EMBL/GenBank/DDBJ whole genome shotgun (WGS) entry which is preliminary data.</text>
</comment>
<keyword evidence="3" id="KW-0804">Transcription</keyword>
<dbReference type="InterPro" id="IPR011991">
    <property type="entry name" value="ArsR-like_HTH"/>
</dbReference>
<dbReference type="InterPro" id="IPR029016">
    <property type="entry name" value="GAF-like_dom_sf"/>
</dbReference>
<dbReference type="GO" id="GO:0045892">
    <property type="term" value="P:negative regulation of DNA-templated transcription"/>
    <property type="evidence" value="ECO:0007669"/>
    <property type="project" value="TreeGrafter"/>
</dbReference>
<evidence type="ECO:0000256" key="1">
    <source>
        <dbReference type="ARBA" id="ARBA00023015"/>
    </source>
</evidence>
<gene>
    <name evidence="6" type="ORF">GALL_233030</name>
</gene>
<dbReference type="InterPro" id="IPR036390">
    <property type="entry name" value="WH_DNA-bd_sf"/>
</dbReference>
<dbReference type="Pfam" id="PF09339">
    <property type="entry name" value="HTH_IclR"/>
    <property type="match status" value="1"/>
</dbReference>
<name>A0A1J5S345_9ZZZZ</name>
<feature type="domain" description="HTH iclR-type" evidence="4">
    <location>
        <begin position="21"/>
        <end position="82"/>
    </location>
</feature>
<dbReference type="AlphaFoldDB" id="A0A1J5S345"/>
<dbReference type="Pfam" id="PF01614">
    <property type="entry name" value="IclR_C"/>
    <property type="match status" value="1"/>
</dbReference>
<dbReference type="Gene3D" id="1.10.10.10">
    <property type="entry name" value="Winged helix-like DNA-binding domain superfamily/Winged helix DNA-binding domain"/>
    <property type="match status" value="1"/>
</dbReference>
<evidence type="ECO:0000259" key="4">
    <source>
        <dbReference type="PROSITE" id="PS51077"/>
    </source>
</evidence>
<dbReference type="GO" id="GO:0003677">
    <property type="term" value="F:DNA binding"/>
    <property type="evidence" value="ECO:0007669"/>
    <property type="project" value="UniProtKB-KW"/>
</dbReference>
<sequence length="291" mass="32142">MKQMLRTTLSGRALPESVKTIRAVERSFQVLHALQKFKDASVAELELNTGLSRPTLLRILKTLMEVGAVRRGLKDRRFRNRVFLDDFTEQLTPRDRLADIAAPFLEQLCAAVKWPSMIGVHGDHDGGDFMLALESTAAMTPFYVSRLTKRRVNLLMSAQGAAFLAQLEKAQLALILDHVRRYSHDYHNLLAIAAGDLESRLDQVRESGYALRHPRYLGGAYGGAACDDGMNSMAVPLIAEGGVFGAATLSWNRKAITAKQAIKNYLPQLQQAAKAIAAEAELRGVADRLSR</sequence>
<dbReference type="SMART" id="SM00346">
    <property type="entry name" value="HTH_ICLR"/>
    <property type="match status" value="1"/>
</dbReference>
<dbReference type="InterPro" id="IPR050707">
    <property type="entry name" value="HTH_MetabolicPath_Reg"/>
</dbReference>
<reference evidence="6" key="1">
    <citation type="submission" date="2016-10" db="EMBL/GenBank/DDBJ databases">
        <title>Sequence of Gallionella enrichment culture.</title>
        <authorList>
            <person name="Poehlein A."/>
            <person name="Muehling M."/>
            <person name="Daniel R."/>
        </authorList>
    </citation>
    <scope>NUCLEOTIDE SEQUENCE</scope>
</reference>
<dbReference type="PANTHER" id="PTHR30136">
    <property type="entry name" value="HELIX-TURN-HELIX TRANSCRIPTIONAL REGULATOR, ICLR FAMILY"/>
    <property type="match status" value="1"/>
</dbReference>
<evidence type="ECO:0000256" key="3">
    <source>
        <dbReference type="ARBA" id="ARBA00023163"/>
    </source>
</evidence>
<dbReference type="CDD" id="cd00090">
    <property type="entry name" value="HTH_ARSR"/>
    <property type="match status" value="1"/>
</dbReference>
<keyword evidence="2 6" id="KW-0238">DNA-binding</keyword>
<accession>A0A1J5S345</accession>
<dbReference type="SUPFAM" id="SSF46785">
    <property type="entry name" value="Winged helix' DNA-binding domain"/>
    <property type="match status" value="1"/>
</dbReference>
<dbReference type="PROSITE" id="PS51078">
    <property type="entry name" value="ICLR_ED"/>
    <property type="match status" value="1"/>
</dbReference>
<dbReference type="EMBL" id="MLJW01000180">
    <property type="protein sequence ID" value="OIQ94749.1"/>
    <property type="molecule type" value="Genomic_DNA"/>
</dbReference>
<organism evidence="6">
    <name type="scientific">mine drainage metagenome</name>
    <dbReference type="NCBI Taxonomy" id="410659"/>
    <lineage>
        <taxon>unclassified sequences</taxon>
        <taxon>metagenomes</taxon>
        <taxon>ecological metagenomes</taxon>
    </lineage>
</organism>
<dbReference type="SUPFAM" id="SSF55781">
    <property type="entry name" value="GAF domain-like"/>
    <property type="match status" value="1"/>
</dbReference>
<proteinExistence type="predicted"/>